<dbReference type="AlphaFoldDB" id="A0A7C3I3L4"/>
<evidence type="ECO:0000256" key="4">
    <source>
        <dbReference type="ARBA" id="ARBA00022729"/>
    </source>
</evidence>
<dbReference type="InterPro" id="IPR041489">
    <property type="entry name" value="PDZ_6"/>
</dbReference>
<dbReference type="GO" id="GO:0042597">
    <property type="term" value="C:periplasmic space"/>
    <property type="evidence" value="ECO:0007669"/>
    <property type="project" value="UniProtKB-SubCell"/>
</dbReference>
<feature type="domain" description="PDZ" evidence="12">
    <location>
        <begin position="308"/>
        <end position="359"/>
    </location>
</feature>
<feature type="domain" description="PDZ" evidence="12">
    <location>
        <begin position="390"/>
        <end position="466"/>
    </location>
</feature>
<evidence type="ECO:0000256" key="1">
    <source>
        <dbReference type="ARBA" id="ARBA00004418"/>
    </source>
</evidence>
<comment type="similarity">
    <text evidence="2">Belongs to the peptidase S1C family.</text>
</comment>
<dbReference type="InterPro" id="IPR001478">
    <property type="entry name" value="PDZ"/>
</dbReference>
<comment type="subcellular location">
    <subcellularLocation>
        <location evidence="1">Periplasm</location>
    </subcellularLocation>
</comment>
<dbReference type="GO" id="GO:0006508">
    <property type="term" value="P:proteolysis"/>
    <property type="evidence" value="ECO:0007669"/>
    <property type="project" value="UniProtKB-KW"/>
</dbReference>
<feature type="binding site" evidence="10">
    <location>
        <position position="144"/>
    </location>
    <ligand>
        <name>substrate</name>
    </ligand>
</feature>
<name>A0A7C3I3L4_9SPIR</name>
<dbReference type="Pfam" id="PF13365">
    <property type="entry name" value="Trypsin_2"/>
    <property type="match status" value="1"/>
</dbReference>
<keyword evidence="11" id="KW-0472">Membrane</keyword>
<accession>A0A7C3I3L4</accession>
<evidence type="ECO:0000313" key="13">
    <source>
        <dbReference type="EMBL" id="HFH29138.1"/>
    </source>
</evidence>
<organism evidence="13">
    <name type="scientific">Gracilinema caldarium</name>
    <dbReference type="NCBI Taxonomy" id="215591"/>
    <lineage>
        <taxon>Bacteria</taxon>
        <taxon>Pseudomonadati</taxon>
        <taxon>Spirochaetota</taxon>
        <taxon>Spirochaetia</taxon>
        <taxon>Spirochaetales</taxon>
        <taxon>Breznakiellaceae</taxon>
        <taxon>Gracilinema</taxon>
    </lineage>
</organism>
<evidence type="ECO:0000256" key="8">
    <source>
        <dbReference type="ARBA" id="ARBA00022825"/>
    </source>
</evidence>
<gene>
    <name evidence="13" type="ORF">ENS59_06445</name>
</gene>
<evidence type="ECO:0000256" key="7">
    <source>
        <dbReference type="ARBA" id="ARBA00022801"/>
    </source>
</evidence>
<evidence type="ECO:0000256" key="10">
    <source>
        <dbReference type="PIRSR" id="PIRSR611782-2"/>
    </source>
</evidence>
<feature type="active site" description="Charge relay system" evidence="9">
    <location>
        <position position="144"/>
    </location>
</feature>
<dbReference type="PROSITE" id="PS50106">
    <property type="entry name" value="PDZ"/>
    <property type="match status" value="2"/>
</dbReference>
<feature type="transmembrane region" description="Helical" evidence="11">
    <location>
        <begin position="12"/>
        <end position="33"/>
    </location>
</feature>
<dbReference type="Pfam" id="PF17820">
    <property type="entry name" value="PDZ_6"/>
    <property type="match status" value="1"/>
</dbReference>
<dbReference type="InterPro" id="IPR009003">
    <property type="entry name" value="Peptidase_S1_PA"/>
</dbReference>
<dbReference type="Gene3D" id="2.30.42.10">
    <property type="match status" value="2"/>
</dbReference>
<keyword evidence="4" id="KW-0732">Signal</keyword>
<dbReference type="Pfam" id="PF13180">
    <property type="entry name" value="PDZ_2"/>
    <property type="match status" value="1"/>
</dbReference>
<feature type="active site" description="Charge relay system" evidence="9">
    <location>
        <position position="174"/>
    </location>
</feature>
<reference evidence="13" key="1">
    <citation type="journal article" date="2020" name="mSystems">
        <title>Genome- and Community-Level Interaction Insights into Carbon Utilization and Element Cycling Functions of Hydrothermarchaeota in Hydrothermal Sediment.</title>
        <authorList>
            <person name="Zhou Z."/>
            <person name="Liu Y."/>
            <person name="Xu W."/>
            <person name="Pan J."/>
            <person name="Luo Z.H."/>
            <person name="Li M."/>
        </authorList>
    </citation>
    <scope>NUCLEOTIDE SEQUENCE [LARGE SCALE GENOMIC DNA]</scope>
    <source>
        <strain evidence="13">SpSt-503</strain>
    </source>
</reference>
<evidence type="ECO:0000256" key="5">
    <source>
        <dbReference type="ARBA" id="ARBA00022737"/>
    </source>
</evidence>
<keyword evidence="5" id="KW-0677">Repeat</keyword>
<feature type="binding site" evidence="10">
    <location>
        <position position="174"/>
    </location>
    <ligand>
        <name>substrate</name>
    </ligand>
</feature>
<keyword evidence="7" id="KW-0378">Hydrolase</keyword>
<keyword evidence="6" id="KW-0574">Periplasm</keyword>
<evidence type="ECO:0000256" key="9">
    <source>
        <dbReference type="PIRSR" id="PIRSR611782-1"/>
    </source>
</evidence>
<comment type="caution">
    <text evidence="13">The sequence shown here is derived from an EMBL/GenBank/DDBJ whole genome shotgun (WGS) entry which is preliminary data.</text>
</comment>
<dbReference type="PANTHER" id="PTHR22939:SF129">
    <property type="entry name" value="SERINE PROTEASE HTRA2, MITOCHONDRIAL"/>
    <property type="match status" value="1"/>
</dbReference>
<evidence type="ECO:0000256" key="11">
    <source>
        <dbReference type="SAM" id="Phobius"/>
    </source>
</evidence>
<dbReference type="SUPFAM" id="SSF50494">
    <property type="entry name" value="Trypsin-like serine proteases"/>
    <property type="match status" value="1"/>
</dbReference>
<dbReference type="EMBL" id="DSVL01000199">
    <property type="protein sequence ID" value="HFH29138.1"/>
    <property type="molecule type" value="Genomic_DNA"/>
</dbReference>
<dbReference type="NCBIfam" id="TIGR02037">
    <property type="entry name" value="degP_htrA_DO"/>
    <property type="match status" value="1"/>
</dbReference>
<dbReference type="PANTHER" id="PTHR22939">
    <property type="entry name" value="SERINE PROTEASE FAMILY S1C HTRA-RELATED"/>
    <property type="match status" value="1"/>
</dbReference>
<sequence>MALYEKLSSKKIFIFNLVLLGTLFGFSLAFFSFSLAKPGDKQVAHAQSVQTPVSTDALAVAESLQKAFRSVADAVLPVVVQLNTVEIQKQQVPQFNGIPWEFFFGTPQDNNQGNQEREFRSKGIGSGIIVRKNGNTYYVLTNNHVAGSASEISVTMNDGREFKAKLVGKDERKDLALISFESKDNFPVAVLGDSDQVKVGDWAIAVGSPLGLSSSVTMGIVSAVGRTGGPAGNINDFIQTDAAINQGNSGGALVNIRGEVIGINTWIASPSGGSVGLGFSIPVNNVKRAIDDFITKGQVKYGWLGVSLIDADKDIAAELGLQNQKGALASQIFIGSPADKGGIQPGDYIIKLNDKDVKNRDQLVLAVGDLKAGENATFVVIRNGSEKTIRVKIDERKDDVVADNSKLWPGVIVTPINDEIRQAVKLDAKVKGLYVVEVITKSPAAVMGLQRGDIIVGVNGENAKTLPDFFRLLNDKAKKDLWFEVQRGDTTLETMRYKRP</sequence>
<evidence type="ECO:0000256" key="6">
    <source>
        <dbReference type="ARBA" id="ARBA00022764"/>
    </source>
</evidence>
<keyword evidence="11" id="KW-0812">Transmembrane</keyword>
<dbReference type="Gene3D" id="2.40.10.120">
    <property type="match status" value="1"/>
</dbReference>
<dbReference type="GO" id="GO:0004252">
    <property type="term" value="F:serine-type endopeptidase activity"/>
    <property type="evidence" value="ECO:0007669"/>
    <property type="project" value="InterPro"/>
</dbReference>
<evidence type="ECO:0000256" key="3">
    <source>
        <dbReference type="ARBA" id="ARBA00022670"/>
    </source>
</evidence>
<dbReference type="InterPro" id="IPR036034">
    <property type="entry name" value="PDZ_sf"/>
</dbReference>
<evidence type="ECO:0000259" key="12">
    <source>
        <dbReference type="PROSITE" id="PS50106"/>
    </source>
</evidence>
<feature type="active site" description="Charge relay system" evidence="9">
    <location>
        <position position="249"/>
    </location>
</feature>
<keyword evidence="11" id="KW-1133">Transmembrane helix</keyword>
<proteinExistence type="inferred from homology"/>
<protein>
    <submittedName>
        <fullName evidence="13">DegQ family serine endoprotease</fullName>
    </submittedName>
</protein>
<dbReference type="InterPro" id="IPR011782">
    <property type="entry name" value="Pept_S1C_Do"/>
</dbReference>
<dbReference type="InterPro" id="IPR001940">
    <property type="entry name" value="Peptidase_S1C"/>
</dbReference>
<keyword evidence="8" id="KW-0720">Serine protease</keyword>
<dbReference type="SUPFAM" id="SSF50156">
    <property type="entry name" value="PDZ domain-like"/>
    <property type="match status" value="2"/>
</dbReference>
<keyword evidence="3 13" id="KW-0645">Protease</keyword>
<dbReference type="SMART" id="SM00228">
    <property type="entry name" value="PDZ"/>
    <property type="match status" value="2"/>
</dbReference>
<feature type="binding site" evidence="10">
    <location>
        <begin position="247"/>
        <end position="249"/>
    </location>
    <ligand>
        <name>substrate</name>
    </ligand>
</feature>
<evidence type="ECO:0000256" key="2">
    <source>
        <dbReference type="ARBA" id="ARBA00010541"/>
    </source>
</evidence>
<dbReference type="PRINTS" id="PR00834">
    <property type="entry name" value="PROTEASES2C"/>
</dbReference>